<dbReference type="Gene3D" id="3.40.250.10">
    <property type="entry name" value="Rhodanese-like domain"/>
    <property type="match status" value="1"/>
</dbReference>
<evidence type="ECO:0000259" key="2">
    <source>
        <dbReference type="PROSITE" id="PS50987"/>
    </source>
</evidence>
<dbReference type="InterPro" id="IPR050229">
    <property type="entry name" value="GlpE_sulfurtransferase"/>
</dbReference>
<dbReference type="InterPro" id="IPR001845">
    <property type="entry name" value="HTH_ArsR_DNA-bd_dom"/>
</dbReference>
<dbReference type="GO" id="GO:0003700">
    <property type="term" value="F:DNA-binding transcription factor activity"/>
    <property type="evidence" value="ECO:0007669"/>
    <property type="project" value="InterPro"/>
</dbReference>
<dbReference type="Gene3D" id="1.10.10.10">
    <property type="entry name" value="Winged helix-like DNA-binding domain superfamily/Winged helix DNA-binding domain"/>
    <property type="match status" value="1"/>
</dbReference>
<dbReference type="Pfam" id="PF01022">
    <property type="entry name" value="HTH_5"/>
    <property type="match status" value="1"/>
</dbReference>
<accession>A0A0F9GRM6</accession>
<dbReference type="InterPro" id="IPR036390">
    <property type="entry name" value="WH_DNA-bd_sf"/>
</dbReference>
<dbReference type="PROSITE" id="PS50206">
    <property type="entry name" value="RHODANESE_3"/>
    <property type="match status" value="1"/>
</dbReference>
<dbReference type="SMART" id="SM00418">
    <property type="entry name" value="HTH_ARSR"/>
    <property type="match status" value="1"/>
</dbReference>
<feature type="domain" description="Rhodanese" evidence="1">
    <location>
        <begin position="132"/>
        <end position="221"/>
    </location>
</feature>
<dbReference type="AlphaFoldDB" id="A0A0F9GRM6"/>
<sequence>MVNPNRRFKDAIYEQFARIGKAVSSPKRLELLDLLCQSERTVETLASETGMTVANTSQHLHVLRAARLVEAEREGLYVKYRLTDEAVCEFFRNVRMLAEKRLAEVEHIARQFLEGREGLEPVDRDSLLKRVREGEVTVLDVRPVEEYRAGHIPGAVSIPLKELERRLAELPRDQEIVAYCRGPYCVLALRAVEILRSRGFHAVRLEDGVPDWRARGYPIAVGPERNPDEEEGAYV</sequence>
<protein>
    <recommendedName>
        <fullName evidence="4">ArsR family transcriptional regulator</fullName>
    </recommendedName>
</protein>
<dbReference type="PROSITE" id="PS50987">
    <property type="entry name" value="HTH_ARSR_2"/>
    <property type="match status" value="1"/>
</dbReference>
<evidence type="ECO:0000259" key="1">
    <source>
        <dbReference type="PROSITE" id="PS50206"/>
    </source>
</evidence>
<dbReference type="CDD" id="cd00090">
    <property type="entry name" value="HTH_ARSR"/>
    <property type="match status" value="1"/>
</dbReference>
<reference evidence="3" key="1">
    <citation type="journal article" date="2015" name="Nature">
        <title>Complex archaea that bridge the gap between prokaryotes and eukaryotes.</title>
        <authorList>
            <person name="Spang A."/>
            <person name="Saw J.H."/>
            <person name="Jorgensen S.L."/>
            <person name="Zaremba-Niedzwiedzka K."/>
            <person name="Martijn J."/>
            <person name="Lind A.E."/>
            <person name="van Eijk R."/>
            <person name="Schleper C."/>
            <person name="Guy L."/>
            <person name="Ettema T.J."/>
        </authorList>
    </citation>
    <scope>NUCLEOTIDE SEQUENCE</scope>
</reference>
<dbReference type="PROSITE" id="PS00380">
    <property type="entry name" value="RHODANESE_1"/>
    <property type="match status" value="1"/>
</dbReference>
<comment type="caution">
    <text evidence="3">The sequence shown here is derived from an EMBL/GenBank/DDBJ whole genome shotgun (WGS) entry which is preliminary data.</text>
</comment>
<dbReference type="SUPFAM" id="SSF46785">
    <property type="entry name" value="Winged helix' DNA-binding domain"/>
    <property type="match status" value="1"/>
</dbReference>
<evidence type="ECO:0008006" key="4">
    <source>
        <dbReference type="Google" id="ProtNLM"/>
    </source>
</evidence>
<dbReference type="GO" id="GO:0004792">
    <property type="term" value="F:thiosulfate-cyanide sulfurtransferase activity"/>
    <property type="evidence" value="ECO:0007669"/>
    <property type="project" value="InterPro"/>
</dbReference>
<dbReference type="SMART" id="SM00450">
    <property type="entry name" value="RHOD"/>
    <property type="match status" value="1"/>
</dbReference>
<dbReference type="PANTHER" id="PTHR43031">
    <property type="entry name" value="FAD-DEPENDENT OXIDOREDUCTASE"/>
    <property type="match status" value="1"/>
</dbReference>
<dbReference type="PRINTS" id="PR00778">
    <property type="entry name" value="HTHARSR"/>
</dbReference>
<dbReference type="FunFam" id="3.40.250.10:FF:000039">
    <property type="entry name" value="ArsR family transcriptional regulator"/>
    <property type="match status" value="1"/>
</dbReference>
<dbReference type="PANTHER" id="PTHR43031:SF1">
    <property type="entry name" value="PYRIDINE NUCLEOTIDE-DISULPHIDE OXIDOREDUCTASE"/>
    <property type="match status" value="1"/>
</dbReference>
<dbReference type="InterPro" id="IPR001763">
    <property type="entry name" value="Rhodanese-like_dom"/>
</dbReference>
<dbReference type="NCBIfam" id="NF033788">
    <property type="entry name" value="HTH_metalloreg"/>
    <property type="match status" value="1"/>
</dbReference>
<evidence type="ECO:0000313" key="3">
    <source>
        <dbReference type="EMBL" id="KKL72080.1"/>
    </source>
</evidence>
<organism evidence="3">
    <name type="scientific">marine sediment metagenome</name>
    <dbReference type="NCBI Taxonomy" id="412755"/>
    <lineage>
        <taxon>unclassified sequences</taxon>
        <taxon>metagenomes</taxon>
        <taxon>ecological metagenomes</taxon>
    </lineage>
</organism>
<dbReference type="CDD" id="cd00158">
    <property type="entry name" value="RHOD"/>
    <property type="match status" value="1"/>
</dbReference>
<proteinExistence type="predicted"/>
<dbReference type="SUPFAM" id="SSF52821">
    <property type="entry name" value="Rhodanese/Cell cycle control phosphatase"/>
    <property type="match status" value="1"/>
</dbReference>
<dbReference type="Pfam" id="PF00581">
    <property type="entry name" value="Rhodanese"/>
    <property type="match status" value="1"/>
</dbReference>
<gene>
    <name evidence="3" type="ORF">LCGC14_2088490</name>
</gene>
<dbReference type="InterPro" id="IPR036873">
    <property type="entry name" value="Rhodanese-like_dom_sf"/>
</dbReference>
<dbReference type="InterPro" id="IPR036388">
    <property type="entry name" value="WH-like_DNA-bd_sf"/>
</dbReference>
<dbReference type="InterPro" id="IPR001307">
    <property type="entry name" value="Thiosulphate_STrfase_CS"/>
</dbReference>
<dbReference type="InterPro" id="IPR011991">
    <property type="entry name" value="ArsR-like_HTH"/>
</dbReference>
<feature type="domain" description="HTH arsR-type" evidence="2">
    <location>
        <begin position="8"/>
        <end position="102"/>
    </location>
</feature>
<dbReference type="EMBL" id="LAZR01025383">
    <property type="protein sequence ID" value="KKL72080.1"/>
    <property type="molecule type" value="Genomic_DNA"/>
</dbReference>
<name>A0A0F9GRM6_9ZZZZ</name>